<dbReference type="InterPro" id="IPR051453">
    <property type="entry name" value="MBL_Glyoxalase_II"/>
</dbReference>
<evidence type="ECO:0000313" key="6">
    <source>
        <dbReference type="EMBL" id="PTQ56170.1"/>
    </source>
</evidence>
<dbReference type="SMART" id="SM00849">
    <property type="entry name" value="Lactamase_B"/>
    <property type="match status" value="1"/>
</dbReference>
<keyword evidence="2" id="KW-0479">Metal-binding</keyword>
<dbReference type="GO" id="GO:0016787">
    <property type="term" value="F:hydrolase activity"/>
    <property type="evidence" value="ECO:0007669"/>
    <property type="project" value="UniProtKB-KW"/>
</dbReference>
<dbReference type="SUPFAM" id="SSF56281">
    <property type="entry name" value="Metallo-hydrolase/oxidoreductase"/>
    <property type="match status" value="1"/>
</dbReference>
<evidence type="ECO:0000256" key="1">
    <source>
        <dbReference type="ARBA" id="ARBA00001947"/>
    </source>
</evidence>
<dbReference type="AlphaFoldDB" id="A0A2R6Y0I0"/>
<reference evidence="7" key="1">
    <citation type="journal article" date="2018" name="Sci. Rep.">
        <title>Lignite coal burning seam in the remote Altai Mountains harbors a hydrogen-driven thermophilic microbial community.</title>
        <authorList>
            <person name="Kadnikov V.V."/>
            <person name="Mardanov A.V."/>
            <person name="Ivasenko D.A."/>
            <person name="Antsiferov D.V."/>
            <person name="Beletsky A.V."/>
            <person name="Karnachuk O.V."/>
            <person name="Ravin N.V."/>
        </authorList>
    </citation>
    <scope>NUCLEOTIDE SEQUENCE [LARGE SCALE GENOMIC DNA]</scope>
</reference>
<protein>
    <submittedName>
        <fullName evidence="6">Hydroxyacylglutathione hydrolase</fullName>
    </submittedName>
</protein>
<gene>
    <name evidence="6" type="ORF">BSOLF_0742</name>
</gene>
<evidence type="ECO:0000256" key="2">
    <source>
        <dbReference type="ARBA" id="ARBA00022723"/>
    </source>
</evidence>
<proteinExistence type="predicted"/>
<dbReference type="PANTHER" id="PTHR46233:SF3">
    <property type="entry name" value="HYDROXYACYLGLUTATHIONE HYDROLASE GLOC"/>
    <property type="match status" value="1"/>
</dbReference>
<comment type="caution">
    <text evidence="6">The sequence shown here is derived from an EMBL/GenBank/DDBJ whole genome shotgun (WGS) entry which is preliminary data.</text>
</comment>
<dbReference type="Gene3D" id="3.60.15.10">
    <property type="entry name" value="Ribonuclease Z/Hydroxyacylglutathione hydrolase-like"/>
    <property type="match status" value="1"/>
</dbReference>
<dbReference type="InterPro" id="IPR036866">
    <property type="entry name" value="RibonucZ/Hydroxyglut_hydro"/>
</dbReference>
<sequence>MINGVNEVLRVQSFVLGIAQSNSYLITDESTQEALLIDAGDGIEAYFPQLTAFKLQMVLLTHAHFDHIAGLRALKEAFDVPVYIHRTEADWLVDPKKNGSGWWPGFSPVIAPQPDGMIDETSMFHFAGQKIHILHVPGHSPGSLAYIIDGLAFVGDTLFNGSIGRTDLPGGDPVVLERSIREKLYCLPDDTILYPGHGAQTTIGWEKAHNAYVRG</sequence>
<keyword evidence="4" id="KW-0862">Zinc</keyword>
<accession>A0A2R6Y0I0</accession>
<comment type="cofactor">
    <cofactor evidence="1">
        <name>Zn(2+)</name>
        <dbReference type="ChEBI" id="CHEBI:29105"/>
    </cofactor>
</comment>
<evidence type="ECO:0000256" key="3">
    <source>
        <dbReference type="ARBA" id="ARBA00022801"/>
    </source>
</evidence>
<dbReference type="Pfam" id="PF00753">
    <property type="entry name" value="Lactamase_B"/>
    <property type="match status" value="1"/>
</dbReference>
<dbReference type="PANTHER" id="PTHR46233">
    <property type="entry name" value="HYDROXYACYLGLUTATHIONE HYDROLASE GLOC"/>
    <property type="match status" value="1"/>
</dbReference>
<dbReference type="GO" id="GO:0046872">
    <property type="term" value="F:metal ion binding"/>
    <property type="evidence" value="ECO:0007669"/>
    <property type="project" value="UniProtKB-KW"/>
</dbReference>
<keyword evidence="3 6" id="KW-0378">Hydrolase</keyword>
<organism evidence="6 7">
    <name type="scientific">Candidatus Carbonibacillus altaicus</name>
    <dbReference type="NCBI Taxonomy" id="2163959"/>
    <lineage>
        <taxon>Bacteria</taxon>
        <taxon>Bacillati</taxon>
        <taxon>Bacillota</taxon>
        <taxon>Bacilli</taxon>
        <taxon>Bacillales</taxon>
        <taxon>Candidatus Carbonibacillus</taxon>
    </lineage>
</organism>
<feature type="domain" description="Metallo-beta-lactamase" evidence="5">
    <location>
        <begin position="20"/>
        <end position="197"/>
    </location>
</feature>
<dbReference type="InterPro" id="IPR001279">
    <property type="entry name" value="Metallo-B-lactamas"/>
</dbReference>
<dbReference type="Proteomes" id="UP000244338">
    <property type="component" value="Unassembled WGS sequence"/>
</dbReference>
<dbReference type="EMBL" id="PEBX01000041">
    <property type="protein sequence ID" value="PTQ56170.1"/>
    <property type="molecule type" value="Genomic_DNA"/>
</dbReference>
<name>A0A2R6Y0I0_9BACL</name>
<evidence type="ECO:0000259" key="5">
    <source>
        <dbReference type="SMART" id="SM00849"/>
    </source>
</evidence>
<evidence type="ECO:0000256" key="4">
    <source>
        <dbReference type="ARBA" id="ARBA00022833"/>
    </source>
</evidence>
<dbReference type="CDD" id="cd06262">
    <property type="entry name" value="metallo-hydrolase-like_MBL-fold"/>
    <property type="match status" value="1"/>
</dbReference>
<evidence type="ECO:0000313" key="7">
    <source>
        <dbReference type="Proteomes" id="UP000244338"/>
    </source>
</evidence>